<evidence type="ECO:0000313" key="2">
    <source>
        <dbReference type="Proteomes" id="UP000076962"/>
    </source>
</evidence>
<dbReference type="AlphaFoldDB" id="A0A176S3U3"/>
<keyword evidence="2" id="KW-1185">Reference proteome</keyword>
<comment type="caution">
    <text evidence="1">The sequence shown here is derived from an EMBL/GenBank/DDBJ whole genome shotgun (WGS) entry which is preliminary data.</text>
</comment>
<evidence type="ECO:0008006" key="3">
    <source>
        <dbReference type="Google" id="ProtNLM"/>
    </source>
</evidence>
<name>A0A176S3U3_9GAMM</name>
<dbReference type="EMBL" id="LUTY01000744">
    <property type="protein sequence ID" value="OAD22781.1"/>
    <property type="molecule type" value="Genomic_DNA"/>
</dbReference>
<proteinExistence type="predicted"/>
<dbReference type="Proteomes" id="UP000076962">
    <property type="component" value="Unassembled WGS sequence"/>
</dbReference>
<sequence>MLAMFSYRIKLLLSNNTGENQITMKTNWAIKPSVPEEIYTDRQEFLDYLYQTALKARGPRQVGKSTIAQQIIQQ</sequence>
<reference evidence="1 2" key="1">
    <citation type="submission" date="2016-05" db="EMBL/GenBank/DDBJ databases">
        <title>Single-cell genome of chain-forming Candidatus Thiomargarita nelsonii and comparison to other large sulfur-oxidizing bacteria.</title>
        <authorList>
            <person name="Winkel M."/>
            <person name="Salman V."/>
            <person name="Woyke T."/>
            <person name="Schulz-Vogt H."/>
            <person name="Richter M."/>
            <person name="Flood B."/>
            <person name="Bailey J."/>
            <person name="Amann R."/>
            <person name="Mussmann M."/>
        </authorList>
    </citation>
    <scope>NUCLEOTIDE SEQUENCE [LARGE SCALE GENOMIC DNA]</scope>
    <source>
        <strain evidence="1 2">THI036</strain>
    </source>
</reference>
<accession>A0A176S3U3</accession>
<evidence type="ECO:0000313" key="1">
    <source>
        <dbReference type="EMBL" id="OAD22781.1"/>
    </source>
</evidence>
<feature type="non-terminal residue" evidence="1">
    <location>
        <position position="74"/>
    </location>
</feature>
<organism evidence="1 2">
    <name type="scientific">Candidatus Thiomargarita nelsonii</name>
    <dbReference type="NCBI Taxonomy" id="1003181"/>
    <lineage>
        <taxon>Bacteria</taxon>
        <taxon>Pseudomonadati</taxon>
        <taxon>Pseudomonadota</taxon>
        <taxon>Gammaproteobacteria</taxon>
        <taxon>Thiotrichales</taxon>
        <taxon>Thiotrichaceae</taxon>
        <taxon>Thiomargarita</taxon>
    </lineage>
</organism>
<protein>
    <recommendedName>
        <fullName evidence="3">AAA domain-containing protein</fullName>
    </recommendedName>
</protein>
<gene>
    <name evidence="1" type="ORF">THIOM_001402</name>
</gene>